<comment type="similarity">
    <text evidence="7">Belongs to the TonB-dependent receptor family.</text>
</comment>
<comment type="caution">
    <text evidence="9">The sequence shown here is derived from an EMBL/GenBank/DDBJ whole genome shotgun (WGS) entry which is preliminary data.</text>
</comment>
<dbReference type="SUPFAM" id="SSF56935">
    <property type="entry name" value="Porins"/>
    <property type="match status" value="1"/>
</dbReference>
<dbReference type="InterPro" id="IPR008969">
    <property type="entry name" value="CarboxyPept-like_regulatory"/>
</dbReference>
<protein>
    <submittedName>
        <fullName evidence="9">TonB-linked outer membrane, SusC/RagA family protein</fullName>
    </submittedName>
</protein>
<dbReference type="SUPFAM" id="SSF49464">
    <property type="entry name" value="Carboxypeptidase regulatory domain-like"/>
    <property type="match status" value="1"/>
</dbReference>
<evidence type="ECO:0000259" key="8">
    <source>
        <dbReference type="Pfam" id="PF07715"/>
    </source>
</evidence>
<keyword evidence="3 7" id="KW-1134">Transmembrane beta strand</keyword>
<keyword evidence="6 7" id="KW-0998">Cell outer membrane</keyword>
<dbReference type="Pfam" id="PF13715">
    <property type="entry name" value="CarbopepD_reg_2"/>
    <property type="match status" value="1"/>
</dbReference>
<dbReference type="InterPro" id="IPR037066">
    <property type="entry name" value="Plug_dom_sf"/>
</dbReference>
<reference evidence="9 10" key="1">
    <citation type="submission" date="2014-02" db="EMBL/GenBank/DDBJ databases">
        <authorList>
            <person name="Sears C."/>
            <person name="Carroll K."/>
            <person name="Sack B.R."/>
            <person name="Qadri F."/>
            <person name="Myers L.L."/>
            <person name="Chung G.-T."/>
            <person name="Escheverria P."/>
            <person name="Fraser C.M."/>
            <person name="Sadzewicz L."/>
            <person name="Shefchek K.A."/>
            <person name="Tallon L."/>
            <person name="Das S.P."/>
            <person name="Daugherty S."/>
            <person name="Mongodin E.F."/>
        </authorList>
    </citation>
    <scope>NUCLEOTIDE SEQUENCE [LARGE SCALE GENOMIC DNA]</scope>
    <source>
        <strain evidence="10">3988T(B)14</strain>
    </source>
</reference>
<dbReference type="PROSITE" id="PS52016">
    <property type="entry name" value="TONB_DEPENDENT_REC_3"/>
    <property type="match status" value="1"/>
</dbReference>
<evidence type="ECO:0000313" key="9">
    <source>
        <dbReference type="EMBL" id="EXY72523.1"/>
    </source>
</evidence>
<dbReference type="InterPro" id="IPR023997">
    <property type="entry name" value="TonB-dep_OMP_SusC/RagA_CS"/>
</dbReference>
<evidence type="ECO:0000256" key="1">
    <source>
        <dbReference type="ARBA" id="ARBA00004571"/>
    </source>
</evidence>
<keyword evidence="2 7" id="KW-0813">Transport</keyword>
<dbReference type="GO" id="GO:0009279">
    <property type="term" value="C:cell outer membrane"/>
    <property type="evidence" value="ECO:0007669"/>
    <property type="project" value="UniProtKB-SubCell"/>
</dbReference>
<proteinExistence type="inferred from homology"/>
<evidence type="ECO:0000313" key="10">
    <source>
        <dbReference type="Proteomes" id="UP000020529"/>
    </source>
</evidence>
<evidence type="ECO:0000256" key="2">
    <source>
        <dbReference type="ARBA" id="ARBA00022448"/>
    </source>
</evidence>
<gene>
    <name evidence="9" type="ORF">M124_3745</name>
</gene>
<feature type="domain" description="TonB-dependent receptor plug" evidence="8">
    <location>
        <begin position="130"/>
        <end position="244"/>
    </location>
</feature>
<keyword evidence="5 7" id="KW-0472">Membrane</keyword>
<dbReference type="InterPro" id="IPR039426">
    <property type="entry name" value="TonB-dep_rcpt-like"/>
</dbReference>
<dbReference type="Proteomes" id="UP000020529">
    <property type="component" value="Unassembled WGS sequence"/>
</dbReference>
<accession>A0A015UF03</accession>
<dbReference type="RefSeq" id="WP_005803979.1">
    <property type="nucleotide sequence ID" value="NZ_JGCY01000403.1"/>
</dbReference>
<dbReference type="EMBL" id="JGCY01000403">
    <property type="protein sequence ID" value="EXY72523.1"/>
    <property type="molecule type" value="Genomic_DNA"/>
</dbReference>
<dbReference type="Gene3D" id="2.40.170.20">
    <property type="entry name" value="TonB-dependent receptor, beta-barrel domain"/>
    <property type="match status" value="1"/>
</dbReference>
<dbReference type="InterPro" id="IPR023996">
    <property type="entry name" value="TonB-dep_OMP_SusC/RagA"/>
</dbReference>
<dbReference type="Gene3D" id="2.170.130.10">
    <property type="entry name" value="TonB-dependent receptor, plug domain"/>
    <property type="match status" value="1"/>
</dbReference>
<dbReference type="AlphaFoldDB" id="A0A015UF03"/>
<organism evidence="9 10">
    <name type="scientific">Bacteroides fragilis str. 3988T(B)14</name>
    <dbReference type="NCBI Taxonomy" id="1339315"/>
    <lineage>
        <taxon>Bacteria</taxon>
        <taxon>Pseudomonadati</taxon>
        <taxon>Bacteroidota</taxon>
        <taxon>Bacteroidia</taxon>
        <taxon>Bacteroidales</taxon>
        <taxon>Bacteroidaceae</taxon>
        <taxon>Bacteroides</taxon>
    </lineage>
</organism>
<dbReference type="InterPro" id="IPR012910">
    <property type="entry name" value="Plug_dom"/>
</dbReference>
<dbReference type="NCBIfam" id="TIGR04057">
    <property type="entry name" value="SusC_RagA_signa"/>
    <property type="match status" value="1"/>
</dbReference>
<keyword evidence="4 7" id="KW-0812">Transmembrane</keyword>
<dbReference type="InterPro" id="IPR036942">
    <property type="entry name" value="Beta-barrel_TonB_sf"/>
</dbReference>
<evidence type="ECO:0000256" key="7">
    <source>
        <dbReference type="PROSITE-ProRule" id="PRU01360"/>
    </source>
</evidence>
<dbReference type="NCBIfam" id="TIGR04056">
    <property type="entry name" value="OMP_RagA_SusC"/>
    <property type="match status" value="1"/>
</dbReference>
<dbReference type="Pfam" id="PF07715">
    <property type="entry name" value="Plug"/>
    <property type="match status" value="1"/>
</dbReference>
<evidence type="ECO:0000256" key="4">
    <source>
        <dbReference type="ARBA" id="ARBA00022692"/>
    </source>
</evidence>
<sequence length="1056" mass="117306">MNLKDLNNLRADTEGRIKAVFLICMFVLVSAGGFAQNTKSISGTVREKGSNETVIGATVQVKGTHNGVITNENGEYTIKNVSPGQVLVFSMIGMNTVEKTVGSQNRIDVLMDAGVLIDEVVVTGYQTQRKVDLTGSVSSLSSDQFMQTNPLSLEQALKGKISGVQVMNNDGAPGGGITIKIRGASSITAGSSPLYVIDGFPLPISDDPLESPLATISPDAIESISILKDVSSTAIYGAQGANGVVLITTKKGSAGMSEISVKATYGISKLANSIPMLGAEDYMRAYMRDMIMSGRWQNADFYQEYKDQIWNTNPSRFQFYPDLCLQNGTKQNYEVSYRGGTDRIQNSTIFSLMNEDGIAINTGFKRFYFQTNNSIKLLPQLTLNTNLSYEHNIRSGAFWTEGNIFNEIQTFSPLVPKEWTFQEIDDNLYYTGKMDNPYRKLKDIDYSNKNNTFFGQAELVYNINDNWFVKGGIGVRIPKGEVKEFIPKTIQRGYDNNGLATYATQSGLNMRGVVQAGFNKVFNKVHSLSVNAVYEANTNKYETFNQEYSQFNTDLGWEGIYDAKSGNHVKSPGVSYEKIAMLSGVLMANYSYKGRYLLKASMRADGSSKFSPDNRWGFFPSGALGWRVSEEEFFKNVSWLEKNVNNLKLRFSYGQVGNDQIAPYAYAQTLSSSQRQAIFGDGAIPALYTSRMANPEISWEVTEEFNGGLDLDMFNNRLNISLDLYTKTTRDMLLEQNLPRTSGFGKVTRNIGSVRNRGFEISVGGVLIDKKDFTWNATVNFSSNQSKVLSLGAETQMLEGRPVGSASGSENVLIKKGYPLGLFYGLQMEGIRSNWHSDYNGIGSADSPWWYATEREMPYGFPSFADTNGDGKVDMSDRVVIGDVNPVFIGGLNTRLRWKFIELAMDFSWSYGNDIINGNVYNLMNNGDIRNKSAVYYKDAWFANNPTGTFTGPGAIDWSGYMWAASNSEMVEDGSFLKMNNLAVTFRMPKNILKAWKIKDLALTYTINNVFCLTNYSGYDPEVRSGSSVNNRILPGVDISAYPYARSHIFSLNFKY</sequence>
<evidence type="ECO:0000256" key="6">
    <source>
        <dbReference type="ARBA" id="ARBA00023237"/>
    </source>
</evidence>
<evidence type="ECO:0000256" key="5">
    <source>
        <dbReference type="ARBA" id="ARBA00023136"/>
    </source>
</evidence>
<name>A0A015UF03_BACFG</name>
<dbReference type="PATRIC" id="fig|1339315.3.peg.4382"/>
<evidence type="ECO:0000256" key="3">
    <source>
        <dbReference type="ARBA" id="ARBA00022452"/>
    </source>
</evidence>
<dbReference type="Gene3D" id="2.60.40.1120">
    <property type="entry name" value="Carboxypeptidase-like, regulatory domain"/>
    <property type="match status" value="1"/>
</dbReference>
<comment type="subcellular location">
    <subcellularLocation>
        <location evidence="1 7">Cell outer membrane</location>
        <topology evidence="1 7">Multi-pass membrane protein</topology>
    </subcellularLocation>
</comment>